<evidence type="ECO:0000313" key="4">
    <source>
        <dbReference type="Proteomes" id="UP000054976"/>
    </source>
</evidence>
<evidence type="ECO:0000259" key="2">
    <source>
        <dbReference type="Pfam" id="PF21522"/>
    </source>
</evidence>
<dbReference type="InterPro" id="IPR040607">
    <property type="entry name" value="ALP_N"/>
</dbReference>
<feature type="domain" description="Actin-like protein N-terminal" evidence="1">
    <location>
        <begin position="109"/>
        <end position="246"/>
    </location>
</feature>
<dbReference type="Proteomes" id="UP000054976">
    <property type="component" value="Unassembled WGS sequence"/>
</dbReference>
<dbReference type="OrthoDB" id="1883643at2"/>
<protein>
    <recommendedName>
        <fullName evidence="5">Actin-like protein N-terminal domain-containing protein</fullName>
    </recommendedName>
</protein>
<evidence type="ECO:0008006" key="5">
    <source>
        <dbReference type="Google" id="ProtNLM"/>
    </source>
</evidence>
<dbReference type="STRING" id="86166.TAGGR_1704"/>
<dbReference type="Pfam" id="PF17989">
    <property type="entry name" value="ALP_N"/>
    <property type="match status" value="1"/>
</dbReference>
<organism evidence="3 4">
    <name type="scientific">Thermodesulfovibrio aggregans</name>
    <dbReference type="NCBI Taxonomy" id="86166"/>
    <lineage>
        <taxon>Bacteria</taxon>
        <taxon>Pseudomonadati</taxon>
        <taxon>Nitrospirota</taxon>
        <taxon>Thermodesulfovibrionia</taxon>
        <taxon>Thermodesulfovibrionales</taxon>
        <taxon>Thermodesulfovibrionaceae</taxon>
        <taxon>Thermodesulfovibrio</taxon>
    </lineage>
</organism>
<keyword evidence="4" id="KW-1185">Reference proteome</keyword>
<reference evidence="4" key="1">
    <citation type="submission" date="2016-01" db="EMBL/GenBank/DDBJ databases">
        <title>Draft genome sequence of Thermodesulfovibrio aggregans strain TGE-P1.</title>
        <authorList>
            <person name="Sekiguchi Y."/>
            <person name="Ohashi A."/>
            <person name="Matsuura N."/>
            <person name="Tourlousse M.D."/>
        </authorList>
    </citation>
    <scope>NUCLEOTIDE SEQUENCE [LARGE SCALE GENOMIC DNA]</scope>
    <source>
        <strain evidence="4">TGE-P1</strain>
    </source>
</reference>
<dbReference type="RefSeq" id="WP_059175966.1">
    <property type="nucleotide sequence ID" value="NZ_BCNO01000001.1"/>
</dbReference>
<sequence>MRKLYFFILNSEMHNDVIEILDLIPQTLRGKFIVDVIRSHYAYEEIISKDENLRKTIKSRISTELINSQSSPEKNLNLNDKRFLNTSEALEIKEEKQDNLNDKEGEYVGIDIGSLYTKISLNDKDFCFKTLVEPYIHTEKVFNDRFSVISVNGNNYLVGPDASPRRKLTEDFVGTEPYFAIIGYCINKLVKQGIAIKGIGLGLPPSVYDSKKISLLKYQLKTLEIKTNGNKIEIPEKIEFLPQGLGAYIDFAWKYSDIARKDTIVIDIGYYTLDMVYIKDGVYISKMSRSYPAGMEILYNKIIDEFTVKYSDFINDVYVDLLLKDGKFTYFGKEYKFDVQEYISRFYLPEIESRLKDYVIELKNNGYKIDQVLLTGGGAVYLNDKVDGVYISDNPQFANARGYKIYVEYVERK</sequence>
<dbReference type="AlphaFoldDB" id="A0A0U9HN77"/>
<accession>A0A0U9HN77</accession>
<dbReference type="InterPro" id="IPR043129">
    <property type="entry name" value="ATPase_NBD"/>
</dbReference>
<dbReference type="Gene3D" id="3.30.420.40">
    <property type="match status" value="2"/>
</dbReference>
<evidence type="ECO:0000313" key="3">
    <source>
        <dbReference type="EMBL" id="GAQ94520.1"/>
    </source>
</evidence>
<dbReference type="InterPro" id="IPR049067">
    <property type="entry name" value="MreB-like_C"/>
</dbReference>
<proteinExistence type="predicted"/>
<comment type="caution">
    <text evidence="3">The sequence shown here is derived from an EMBL/GenBank/DDBJ whole genome shotgun (WGS) entry which is preliminary data.</text>
</comment>
<gene>
    <name evidence="3" type="ORF">TAGGR_1704</name>
</gene>
<feature type="domain" description="Actin homologue MreB-like C-terminal" evidence="2">
    <location>
        <begin position="265"/>
        <end position="387"/>
    </location>
</feature>
<name>A0A0U9HN77_9BACT</name>
<dbReference type="SUPFAM" id="SSF53067">
    <property type="entry name" value="Actin-like ATPase domain"/>
    <property type="match status" value="2"/>
</dbReference>
<dbReference type="EMBL" id="BCNO01000001">
    <property type="protein sequence ID" value="GAQ94520.1"/>
    <property type="molecule type" value="Genomic_DNA"/>
</dbReference>
<dbReference type="Pfam" id="PF21522">
    <property type="entry name" value="MreB-like_C"/>
    <property type="match status" value="1"/>
</dbReference>
<evidence type="ECO:0000259" key="1">
    <source>
        <dbReference type="Pfam" id="PF17989"/>
    </source>
</evidence>